<sequence>MKTSVLNFSNCKIKYGTWISELEDRVENITQSENQKEKTIKKQEDSLRKLWDNVKCNNIRIVGVPEEAERENGIEKVFEEIMIENFPNLEKEKVTQIQEAHRTPNKNNSNRPTLKHIIIKMSKIKDKERIIYLFVYLLNYLYCLFIYLLTYIV</sequence>
<feature type="domain" description="L1 transposable element RRM" evidence="3">
    <location>
        <begin position="58"/>
        <end position="131"/>
    </location>
</feature>
<keyword evidence="5" id="KW-1185">Reference proteome</keyword>
<dbReference type="Proteomes" id="UP000527355">
    <property type="component" value="Unassembled WGS sequence"/>
</dbReference>
<dbReference type="PANTHER" id="PTHR11505">
    <property type="entry name" value="L1 TRANSPOSABLE ELEMENT-RELATED"/>
    <property type="match status" value="1"/>
</dbReference>
<keyword evidence="2" id="KW-1133">Transmembrane helix</keyword>
<proteinExistence type="inferred from homology"/>
<organism evidence="4 5">
    <name type="scientific">Myotis myotis</name>
    <name type="common">Greater mouse-eared bat</name>
    <name type="synonym">Vespertilio myotis</name>
    <dbReference type="NCBI Taxonomy" id="51298"/>
    <lineage>
        <taxon>Eukaryota</taxon>
        <taxon>Metazoa</taxon>
        <taxon>Chordata</taxon>
        <taxon>Craniata</taxon>
        <taxon>Vertebrata</taxon>
        <taxon>Euteleostomi</taxon>
        <taxon>Mammalia</taxon>
        <taxon>Eutheria</taxon>
        <taxon>Laurasiatheria</taxon>
        <taxon>Chiroptera</taxon>
        <taxon>Yangochiroptera</taxon>
        <taxon>Vespertilionidae</taxon>
        <taxon>Myotis</taxon>
    </lineage>
</organism>
<dbReference type="InterPro" id="IPR043636">
    <property type="entry name" value="L1_RRM_dom"/>
</dbReference>
<dbReference type="EMBL" id="JABWUV010000001">
    <property type="protein sequence ID" value="KAF6387621.1"/>
    <property type="molecule type" value="Genomic_DNA"/>
</dbReference>
<dbReference type="AlphaFoldDB" id="A0A7J8AMX3"/>
<dbReference type="Pfam" id="PF02994">
    <property type="entry name" value="Transposase_22"/>
    <property type="match status" value="1"/>
</dbReference>
<keyword evidence="2" id="KW-0812">Transmembrane</keyword>
<keyword evidence="2" id="KW-0472">Membrane</keyword>
<comment type="caution">
    <text evidence="4">The sequence shown here is derived from an EMBL/GenBank/DDBJ whole genome shotgun (WGS) entry which is preliminary data.</text>
</comment>
<evidence type="ECO:0000313" key="4">
    <source>
        <dbReference type="EMBL" id="KAF6387621.1"/>
    </source>
</evidence>
<name>A0A7J8AMX3_MYOMY</name>
<dbReference type="FunFam" id="3.30.70.1820:FF:000002">
    <property type="entry name" value="LINE-1 retrotransposable element ORF1 protein"/>
    <property type="match status" value="1"/>
</dbReference>
<feature type="transmembrane region" description="Helical" evidence="2">
    <location>
        <begin position="130"/>
        <end position="152"/>
    </location>
</feature>
<evidence type="ECO:0000313" key="5">
    <source>
        <dbReference type="Proteomes" id="UP000527355"/>
    </source>
</evidence>
<dbReference type="Gene3D" id="1.20.5.390">
    <property type="entry name" value="L1 transposable element, trimerization domain"/>
    <property type="match status" value="1"/>
</dbReference>
<protein>
    <recommendedName>
        <fullName evidence="3">L1 transposable element RRM domain-containing protein</fullName>
    </recommendedName>
</protein>
<reference evidence="4 5" key="1">
    <citation type="journal article" date="2020" name="Nature">
        <title>Six reference-quality genomes reveal evolution of bat adaptations.</title>
        <authorList>
            <person name="Jebb D."/>
            <person name="Huang Z."/>
            <person name="Pippel M."/>
            <person name="Hughes G.M."/>
            <person name="Lavrichenko K."/>
            <person name="Devanna P."/>
            <person name="Winkler S."/>
            <person name="Jermiin L.S."/>
            <person name="Skirmuntt E.C."/>
            <person name="Katzourakis A."/>
            <person name="Burkitt-Gray L."/>
            <person name="Ray D.A."/>
            <person name="Sullivan K.A.M."/>
            <person name="Roscito J.G."/>
            <person name="Kirilenko B.M."/>
            <person name="Davalos L.M."/>
            <person name="Corthals A.P."/>
            <person name="Power M.L."/>
            <person name="Jones G."/>
            <person name="Ransome R.D."/>
            <person name="Dechmann D.K.N."/>
            <person name="Locatelli A.G."/>
            <person name="Puechmaille S.J."/>
            <person name="Fedrigo O."/>
            <person name="Jarvis E.D."/>
            <person name="Hiller M."/>
            <person name="Vernes S.C."/>
            <person name="Myers E.W."/>
            <person name="Teeling E.C."/>
        </authorList>
    </citation>
    <scope>NUCLEOTIDE SEQUENCE [LARGE SCALE GENOMIC DNA]</scope>
    <source>
        <strain evidence="4">MMyoMyo1</strain>
        <tissue evidence="4">Flight muscle</tissue>
    </source>
</reference>
<dbReference type="Gene3D" id="3.30.70.1820">
    <property type="entry name" value="L1 transposable element, RRM domain"/>
    <property type="match status" value="1"/>
</dbReference>
<dbReference type="InterPro" id="IPR004244">
    <property type="entry name" value="Transposase_22"/>
</dbReference>
<evidence type="ECO:0000256" key="1">
    <source>
        <dbReference type="ARBA" id="ARBA00061640"/>
    </source>
</evidence>
<accession>A0A7J8AMX3</accession>
<evidence type="ECO:0000256" key="2">
    <source>
        <dbReference type="SAM" id="Phobius"/>
    </source>
</evidence>
<comment type="similarity">
    <text evidence="1">Belongs to the transposase 22 family.</text>
</comment>
<evidence type="ECO:0000259" key="3">
    <source>
        <dbReference type="Pfam" id="PF02994"/>
    </source>
</evidence>
<gene>
    <name evidence="4" type="ORF">mMyoMyo1_008095</name>
</gene>